<evidence type="ECO:0000259" key="6">
    <source>
        <dbReference type="Pfam" id="PF13675"/>
    </source>
</evidence>
<dbReference type="Pfam" id="PF13675">
    <property type="entry name" value="PilJ"/>
    <property type="match status" value="1"/>
</dbReference>
<proteinExistence type="predicted"/>
<evidence type="ECO:0000256" key="1">
    <source>
        <dbReference type="ARBA" id="ARBA00004141"/>
    </source>
</evidence>
<protein>
    <submittedName>
        <fullName evidence="7">Type IV pili methyl-accepting chemotaxis transducer N-terminal domain-containing protein</fullName>
    </submittedName>
</protein>
<sequence length="294" mass="32465">MRLLRLFFTCLFALGLSLPVAAQQRSADEIDKLRMDIAGRQRLLSQRMTAAACFLTLGIDRERQIQILTQSLDLFRVSLDHLETGAPSMGLPPIDGVFARIALHESRMIWGPYRNLATQIRDQRSADKTDAQTLLGRLVRLEPILLATSQSVVGALERAKAPQSGAHLVEIKLAGRQRMLSQAIIKDICLLAATHGANGSAEAHISQIRTKTDLFEKTGYALRRGIATDTPDPPAPDTFEALVQAHYAWSDLIYLLEPAAADTSLSNTALFDVAHLYEDLLPRLEEVVWAYVNG</sequence>
<keyword evidence="8" id="KW-1185">Reference proteome</keyword>
<evidence type="ECO:0000313" key="7">
    <source>
        <dbReference type="EMBL" id="MEX1662926.1"/>
    </source>
</evidence>
<feature type="domain" description="NarX-like N-terminal" evidence="6">
    <location>
        <begin position="37"/>
        <end position="129"/>
    </location>
</feature>
<keyword evidence="2" id="KW-0812">Transmembrane</keyword>
<keyword evidence="4" id="KW-0472">Membrane</keyword>
<name>A0ABV3TMW2_9RHOB</name>
<evidence type="ECO:0000256" key="5">
    <source>
        <dbReference type="SAM" id="SignalP"/>
    </source>
</evidence>
<feature type="chain" id="PRO_5046554519" evidence="5">
    <location>
        <begin position="23"/>
        <end position="294"/>
    </location>
</feature>
<dbReference type="InterPro" id="IPR029095">
    <property type="entry name" value="NarX-like_N"/>
</dbReference>
<reference evidence="7 8" key="1">
    <citation type="journal article" date="2011" name="Int. J. Syst. Evol. Microbiol.">
        <title>Zhongshania antarctica gen. nov., sp. nov. and Zhongshania guokunii sp. nov., gammaproteobacteria respectively isolated from coastal attached (fast) ice and surface seawater of the Antarctic.</title>
        <authorList>
            <person name="Li H.J."/>
            <person name="Zhang X.Y."/>
            <person name="Chen C.X."/>
            <person name="Zhang Y.J."/>
            <person name="Gao Z.M."/>
            <person name="Yu Y."/>
            <person name="Chen X.L."/>
            <person name="Chen B."/>
            <person name="Zhang Y.Z."/>
        </authorList>
    </citation>
    <scope>NUCLEOTIDE SEQUENCE [LARGE SCALE GENOMIC DNA]</scope>
    <source>
        <strain evidence="7 8">15-R06ZXC-3</strain>
    </source>
</reference>
<evidence type="ECO:0000256" key="3">
    <source>
        <dbReference type="ARBA" id="ARBA00022989"/>
    </source>
</evidence>
<feature type="signal peptide" evidence="5">
    <location>
        <begin position="1"/>
        <end position="22"/>
    </location>
</feature>
<dbReference type="RefSeq" id="WP_368392573.1">
    <property type="nucleotide sequence ID" value="NZ_JBFRYC010000010.1"/>
</dbReference>
<evidence type="ECO:0000256" key="2">
    <source>
        <dbReference type="ARBA" id="ARBA00022692"/>
    </source>
</evidence>
<evidence type="ECO:0000256" key="4">
    <source>
        <dbReference type="ARBA" id="ARBA00023136"/>
    </source>
</evidence>
<gene>
    <name evidence="7" type="ORF">AB4874_14915</name>
</gene>
<accession>A0ABV3TMW2</accession>
<organism evidence="7 8">
    <name type="scientific">Thioclava arctica</name>
    <dbReference type="NCBI Taxonomy" id="3238301"/>
    <lineage>
        <taxon>Bacteria</taxon>
        <taxon>Pseudomonadati</taxon>
        <taxon>Pseudomonadota</taxon>
        <taxon>Alphaproteobacteria</taxon>
        <taxon>Rhodobacterales</taxon>
        <taxon>Paracoccaceae</taxon>
        <taxon>Thioclava</taxon>
    </lineage>
</organism>
<dbReference type="Proteomes" id="UP001557465">
    <property type="component" value="Unassembled WGS sequence"/>
</dbReference>
<comment type="caution">
    <text evidence="7">The sequence shown here is derived from an EMBL/GenBank/DDBJ whole genome shotgun (WGS) entry which is preliminary data.</text>
</comment>
<evidence type="ECO:0000313" key="8">
    <source>
        <dbReference type="Proteomes" id="UP001557465"/>
    </source>
</evidence>
<comment type="subcellular location">
    <subcellularLocation>
        <location evidence="1">Membrane</location>
        <topology evidence="1">Multi-pass membrane protein</topology>
    </subcellularLocation>
</comment>
<dbReference type="EMBL" id="JBFRYC010000010">
    <property type="protein sequence ID" value="MEX1662926.1"/>
    <property type="molecule type" value="Genomic_DNA"/>
</dbReference>
<keyword evidence="5" id="KW-0732">Signal</keyword>
<keyword evidence="3" id="KW-1133">Transmembrane helix</keyword>